<feature type="compositionally biased region" description="Basic and acidic residues" evidence="1">
    <location>
        <begin position="131"/>
        <end position="149"/>
    </location>
</feature>
<dbReference type="AlphaFoldDB" id="A0A934J765"/>
<sequence length="180" mass="21174">MTKPAFRGRKDHTAEFERAVTDIIDNFIVDRGERVRAVAALIDEYVAEVGVRPKPQQLERLTDYLMYEDLEGDRRTNKTTDEYPVLSERQLARRQDYEYSIDLANDYDTDGRNRTKPARRHRIAREERFVDKLSRQKNRARNEQYRRDTSPGPVTPYATEPFVQAGGQADRWRESLSVIH</sequence>
<gene>
    <name evidence="2" type="ORF">JFN88_23420</name>
</gene>
<organism evidence="2 3">
    <name type="scientific">Paenibacillus roseus</name>
    <dbReference type="NCBI Taxonomy" id="2798579"/>
    <lineage>
        <taxon>Bacteria</taxon>
        <taxon>Bacillati</taxon>
        <taxon>Bacillota</taxon>
        <taxon>Bacilli</taxon>
        <taxon>Bacillales</taxon>
        <taxon>Paenibacillaceae</taxon>
        <taxon>Paenibacillus</taxon>
    </lineage>
</organism>
<feature type="region of interest" description="Disordered" evidence="1">
    <location>
        <begin position="131"/>
        <end position="160"/>
    </location>
</feature>
<proteinExistence type="predicted"/>
<dbReference type="Proteomes" id="UP000640274">
    <property type="component" value="Unassembled WGS sequence"/>
</dbReference>
<dbReference type="RefSeq" id="WP_199021771.1">
    <property type="nucleotide sequence ID" value="NZ_JAELUP010000117.1"/>
</dbReference>
<protein>
    <submittedName>
        <fullName evidence="2">Uncharacterized protein</fullName>
    </submittedName>
</protein>
<dbReference type="EMBL" id="JAELUP010000117">
    <property type="protein sequence ID" value="MBJ6364170.1"/>
    <property type="molecule type" value="Genomic_DNA"/>
</dbReference>
<name>A0A934J765_9BACL</name>
<evidence type="ECO:0000256" key="1">
    <source>
        <dbReference type="SAM" id="MobiDB-lite"/>
    </source>
</evidence>
<comment type="caution">
    <text evidence="2">The sequence shown here is derived from an EMBL/GenBank/DDBJ whole genome shotgun (WGS) entry which is preliminary data.</text>
</comment>
<keyword evidence="3" id="KW-1185">Reference proteome</keyword>
<evidence type="ECO:0000313" key="3">
    <source>
        <dbReference type="Proteomes" id="UP000640274"/>
    </source>
</evidence>
<accession>A0A934J765</accession>
<evidence type="ECO:0000313" key="2">
    <source>
        <dbReference type="EMBL" id="MBJ6364170.1"/>
    </source>
</evidence>
<reference evidence="2" key="1">
    <citation type="submission" date="2020-12" db="EMBL/GenBank/DDBJ databases">
        <authorList>
            <person name="Huq M.A."/>
        </authorList>
    </citation>
    <scope>NUCLEOTIDE SEQUENCE</scope>
    <source>
        <strain evidence="2">MAHUQ-46</strain>
    </source>
</reference>